<comment type="similarity">
    <text evidence="1">Belongs to the transferase hexapeptide repeat family.</text>
</comment>
<accession>A0A382E445</accession>
<evidence type="ECO:0000256" key="2">
    <source>
        <dbReference type="ARBA" id="ARBA00022679"/>
    </source>
</evidence>
<proteinExistence type="inferred from homology"/>
<keyword evidence="2" id="KW-0808">Transferase</keyword>
<dbReference type="Gene3D" id="2.160.10.10">
    <property type="entry name" value="Hexapeptide repeat proteins"/>
    <property type="match status" value="1"/>
</dbReference>
<evidence type="ECO:0000256" key="3">
    <source>
        <dbReference type="SAM" id="MobiDB-lite"/>
    </source>
</evidence>
<evidence type="ECO:0000256" key="1">
    <source>
        <dbReference type="ARBA" id="ARBA00007274"/>
    </source>
</evidence>
<feature type="non-terminal residue" evidence="4">
    <location>
        <position position="1"/>
    </location>
</feature>
<dbReference type="PANTHER" id="PTHR23416:SF23">
    <property type="entry name" value="ACETYLTRANSFERASE C18B11.09C-RELATED"/>
    <property type="match status" value="1"/>
</dbReference>
<feature type="region of interest" description="Disordered" evidence="3">
    <location>
        <begin position="187"/>
        <end position="207"/>
    </location>
</feature>
<dbReference type="SUPFAM" id="SSF51161">
    <property type="entry name" value="Trimeric LpxA-like enzymes"/>
    <property type="match status" value="1"/>
</dbReference>
<evidence type="ECO:0000313" key="4">
    <source>
        <dbReference type="EMBL" id="SVB45546.1"/>
    </source>
</evidence>
<dbReference type="GO" id="GO:0005829">
    <property type="term" value="C:cytosol"/>
    <property type="evidence" value="ECO:0007669"/>
    <property type="project" value="TreeGrafter"/>
</dbReference>
<name>A0A382E445_9ZZZZ</name>
<dbReference type="InterPro" id="IPR051159">
    <property type="entry name" value="Hexapeptide_acetyltransf"/>
</dbReference>
<dbReference type="InterPro" id="IPR011004">
    <property type="entry name" value="Trimer_LpxA-like_sf"/>
</dbReference>
<sequence>VALAQMDPDNVTMEPEYYSDIDLERYMKVKPLIWLWEMFDRSALGENVHLGVKFRRILARRIFRRCGKNFKAFHHVKLSFGYNLEVGDDVVIHRHVLLDDRGGIRLGNGVSVSDFANIYSHSHDVVEGRDITTPLTVIGDSVRITYHATVMSGVHLAENTMLGSFGMVTKDTDPHGIYAGIPARKIKDKPIGETGPPVPDPLAEHPS</sequence>
<dbReference type="AlphaFoldDB" id="A0A382E445"/>
<dbReference type="CDD" id="cd04647">
    <property type="entry name" value="LbH_MAT_like"/>
    <property type="match status" value="1"/>
</dbReference>
<protein>
    <recommendedName>
        <fullName evidence="5">Acetyltransferase</fullName>
    </recommendedName>
</protein>
<dbReference type="GO" id="GO:0008374">
    <property type="term" value="F:O-acyltransferase activity"/>
    <property type="evidence" value="ECO:0007669"/>
    <property type="project" value="TreeGrafter"/>
</dbReference>
<evidence type="ECO:0008006" key="5">
    <source>
        <dbReference type="Google" id="ProtNLM"/>
    </source>
</evidence>
<dbReference type="PANTHER" id="PTHR23416">
    <property type="entry name" value="SIALIC ACID SYNTHASE-RELATED"/>
    <property type="match status" value="1"/>
</dbReference>
<reference evidence="4" key="1">
    <citation type="submission" date="2018-05" db="EMBL/GenBank/DDBJ databases">
        <authorList>
            <person name="Lanie J.A."/>
            <person name="Ng W.-L."/>
            <person name="Kazmierczak K.M."/>
            <person name="Andrzejewski T.M."/>
            <person name="Davidsen T.M."/>
            <person name="Wayne K.J."/>
            <person name="Tettelin H."/>
            <person name="Glass J.I."/>
            <person name="Rusch D."/>
            <person name="Podicherti R."/>
            <person name="Tsui H.-C.T."/>
            <person name="Winkler M.E."/>
        </authorList>
    </citation>
    <scope>NUCLEOTIDE SEQUENCE</scope>
</reference>
<dbReference type="EMBL" id="UINC01042640">
    <property type="protein sequence ID" value="SVB45546.1"/>
    <property type="molecule type" value="Genomic_DNA"/>
</dbReference>
<gene>
    <name evidence="4" type="ORF">METZ01_LOCUS198400</name>
</gene>
<organism evidence="4">
    <name type="scientific">marine metagenome</name>
    <dbReference type="NCBI Taxonomy" id="408172"/>
    <lineage>
        <taxon>unclassified sequences</taxon>
        <taxon>metagenomes</taxon>
        <taxon>ecological metagenomes</taxon>
    </lineage>
</organism>